<protein>
    <submittedName>
        <fullName evidence="1">Phage tail protein</fullName>
    </submittedName>
</protein>
<accession>A0ABX2NB10</accession>
<dbReference type="Proteomes" id="UP000540919">
    <property type="component" value="Unassembled WGS sequence"/>
</dbReference>
<dbReference type="Pfam" id="PF25681">
    <property type="entry name" value="Phage_TTP_17"/>
    <property type="match status" value="1"/>
</dbReference>
<sequence length="186" mass="20022">MANTNNTSTGKPKIGGAIFVGYDGVAVPKDAKSELTGFKELGYVSDDGLTNSNSSDSDKIKAWGGDTVLVISKGKEDTLQFKLIEVMNLDVLKYVYGAENVSGTLETGITLKANSKQAKAHTLVIDIVYQGGVMKRIVAPNAIIQEMDDIEYTDEDAVGYAVTVSCLPDTEGNNHYEYIVKKGDKE</sequence>
<reference evidence="1 2" key="1">
    <citation type="submission" date="2020-06" db="EMBL/GenBank/DDBJ databases">
        <title>Anaerococcus sp. nov., isolated form swine feces.</title>
        <authorList>
            <person name="Yu S."/>
        </authorList>
    </citation>
    <scope>NUCLEOTIDE SEQUENCE [LARGE SCALE GENOMIC DNA]</scope>
    <source>
        <strain evidence="1 2">AGMB00486</strain>
    </source>
</reference>
<evidence type="ECO:0000313" key="1">
    <source>
        <dbReference type="EMBL" id="NVF11881.1"/>
    </source>
</evidence>
<proteinExistence type="predicted"/>
<dbReference type="RefSeq" id="WP_176269929.1">
    <property type="nucleotide sequence ID" value="NZ_JABVBA010000007.1"/>
</dbReference>
<keyword evidence="2" id="KW-1185">Reference proteome</keyword>
<dbReference type="EMBL" id="JABVBA010000007">
    <property type="protein sequence ID" value="NVF11881.1"/>
    <property type="molecule type" value="Genomic_DNA"/>
</dbReference>
<gene>
    <name evidence="1" type="ORF">HV819_07800</name>
</gene>
<comment type="caution">
    <text evidence="1">The sequence shown here is derived from an EMBL/GenBank/DDBJ whole genome shotgun (WGS) entry which is preliminary data.</text>
</comment>
<evidence type="ECO:0000313" key="2">
    <source>
        <dbReference type="Proteomes" id="UP000540919"/>
    </source>
</evidence>
<organism evidence="1 2">
    <name type="scientific">Anaerococcus faecalis</name>
    <dbReference type="NCBI Taxonomy" id="2742993"/>
    <lineage>
        <taxon>Bacteria</taxon>
        <taxon>Bacillati</taxon>
        <taxon>Bacillota</taxon>
        <taxon>Tissierellia</taxon>
        <taxon>Tissierellales</taxon>
        <taxon>Peptoniphilaceae</taxon>
        <taxon>Anaerococcus</taxon>
    </lineage>
</organism>
<name>A0ABX2NB10_9FIRM</name>
<dbReference type="InterPro" id="IPR058154">
    <property type="entry name" value="Bxb1_TTP-like"/>
</dbReference>